<sequence>TASATVFEEMAKTKKAPDAIAAELNLLQTSDAGKLEAIVDEVLAANPDAVADAAPGGKKTKKARGFLLGRVMQKTKGQANPKVVSQILAKKLS</sequence>
<evidence type="ECO:0000256" key="5">
    <source>
        <dbReference type="ARBA" id="ARBA00047380"/>
    </source>
</evidence>
<keyword evidence="1" id="KW-0436">Ligase</keyword>
<dbReference type="InterPro" id="IPR017959">
    <property type="entry name" value="Asn/Gln-tRNA_amidoTrfase_suB/E"/>
</dbReference>
<dbReference type="AlphaFoldDB" id="X1EHP2"/>
<feature type="non-terminal residue" evidence="8">
    <location>
        <position position="1"/>
    </location>
</feature>
<dbReference type="Gene3D" id="1.10.10.410">
    <property type="match status" value="1"/>
</dbReference>
<dbReference type="GO" id="GO:0050567">
    <property type="term" value="F:glutaminyl-tRNA synthase (glutamine-hydrolyzing) activity"/>
    <property type="evidence" value="ECO:0007669"/>
    <property type="project" value="TreeGrafter"/>
</dbReference>
<dbReference type="PANTHER" id="PTHR11659:SF0">
    <property type="entry name" value="GLUTAMYL-TRNA(GLN) AMIDOTRANSFERASE SUBUNIT B, MITOCHONDRIAL"/>
    <property type="match status" value="1"/>
</dbReference>
<dbReference type="InterPro" id="IPR018027">
    <property type="entry name" value="Asn/Gln_amidotransferase"/>
</dbReference>
<evidence type="ECO:0000256" key="6">
    <source>
        <dbReference type="ARBA" id="ARBA00047913"/>
    </source>
</evidence>
<comment type="catalytic activity">
    <reaction evidence="6">
        <text>L-glutamyl-tRNA(Gln) + L-glutamine + ATP + H2O = L-glutaminyl-tRNA(Gln) + L-glutamate + ADP + phosphate + H(+)</text>
        <dbReference type="Rhea" id="RHEA:17521"/>
        <dbReference type="Rhea" id="RHEA-COMP:9681"/>
        <dbReference type="Rhea" id="RHEA-COMP:9684"/>
        <dbReference type="ChEBI" id="CHEBI:15377"/>
        <dbReference type="ChEBI" id="CHEBI:15378"/>
        <dbReference type="ChEBI" id="CHEBI:29985"/>
        <dbReference type="ChEBI" id="CHEBI:30616"/>
        <dbReference type="ChEBI" id="CHEBI:43474"/>
        <dbReference type="ChEBI" id="CHEBI:58359"/>
        <dbReference type="ChEBI" id="CHEBI:78520"/>
        <dbReference type="ChEBI" id="CHEBI:78521"/>
        <dbReference type="ChEBI" id="CHEBI:456216"/>
    </reaction>
</comment>
<keyword evidence="2" id="KW-0547">Nucleotide-binding</keyword>
<dbReference type="SUPFAM" id="SSF89095">
    <property type="entry name" value="GatB/YqeY motif"/>
    <property type="match status" value="1"/>
</dbReference>
<dbReference type="InterPro" id="IPR003789">
    <property type="entry name" value="Asn/Gln_tRNA_amidoTrase-B-like"/>
</dbReference>
<keyword evidence="4" id="KW-0648">Protein biosynthesis</keyword>
<dbReference type="EMBL" id="BARU01004357">
    <property type="protein sequence ID" value="GAH19885.1"/>
    <property type="molecule type" value="Genomic_DNA"/>
</dbReference>
<evidence type="ECO:0000256" key="3">
    <source>
        <dbReference type="ARBA" id="ARBA00022840"/>
    </source>
</evidence>
<evidence type="ECO:0000256" key="4">
    <source>
        <dbReference type="ARBA" id="ARBA00022917"/>
    </source>
</evidence>
<dbReference type="FunFam" id="1.10.10.410:FF:000001">
    <property type="entry name" value="Aspartyl/glutamyl-tRNA(Asn/Gln) amidotransferase subunit B"/>
    <property type="match status" value="1"/>
</dbReference>
<organism evidence="8">
    <name type="scientific">marine sediment metagenome</name>
    <dbReference type="NCBI Taxonomy" id="412755"/>
    <lineage>
        <taxon>unclassified sequences</taxon>
        <taxon>metagenomes</taxon>
        <taxon>ecological metagenomes</taxon>
    </lineage>
</organism>
<feature type="domain" description="Asn/Gln amidotransferase" evidence="7">
    <location>
        <begin position="1"/>
        <end position="92"/>
    </location>
</feature>
<dbReference type="InterPro" id="IPR023168">
    <property type="entry name" value="GatB_Yqey_C_2"/>
</dbReference>
<dbReference type="Pfam" id="PF02637">
    <property type="entry name" value="GatB_Yqey"/>
    <property type="match status" value="1"/>
</dbReference>
<name>X1EHP2_9ZZZZ</name>
<protein>
    <recommendedName>
        <fullName evidence="7">Asn/Gln amidotransferase domain-containing protein</fullName>
    </recommendedName>
</protein>
<comment type="caution">
    <text evidence="8">The sequence shown here is derived from an EMBL/GenBank/DDBJ whole genome shotgun (WGS) entry which is preliminary data.</text>
</comment>
<reference evidence="8" key="1">
    <citation type="journal article" date="2014" name="Front. Microbiol.">
        <title>High frequency of phylogenetically diverse reductive dehalogenase-homologous genes in deep subseafloor sedimentary metagenomes.</title>
        <authorList>
            <person name="Kawai M."/>
            <person name="Futagami T."/>
            <person name="Toyoda A."/>
            <person name="Takaki Y."/>
            <person name="Nishi S."/>
            <person name="Hori S."/>
            <person name="Arai W."/>
            <person name="Tsubouchi T."/>
            <person name="Morono Y."/>
            <person name="Uchiyama I."/>
            <person name="Ito T."/>
            <person name="Fujiyama A."/>
            <person name="Inagaki F."/>
            <person name="Takami H."/>
        </authorList>
    </citation>
    <scope>NUCLEOTIDE SEQUENCE</scope>
    <source>
        <strain evidence="8">Expedition CK06-06</strain>
    </source>
</reference>
<gene>
    <name evidence="8" type="ORF">S03H2_08816</name>
</gene>
<proteinExistence type="predicted"/>
<dbReference type="GO" id="GO:0005524">
    <property type="term" value="F:ATP binding"/>
    <property type="evidence" value="ECO:0007669"/>
    <property type="project" value="UniProtKB-KW"/>
</dbReference>
<evidence type="ECO:0000259" key="7">
    <source>
        <dbReference type="SMART" id="SM00845"/>
    </source>
</evidence>
<evidence type="ECO:0000313" key="8">
    <source>
        <dbReference type="EMBL" id="GAH19885.1"/>
    </source>
</evidence>
<dbReference type="SMART" id="SM00845">
    <property type="entry name" value="GatB_Yqey"/>
    <property type="match status" value="1"/>
</dbReference>
<accession>X1EHP2</accession>
<comment type="catalytic activity">
    <reaction evidence="5">
        <text>L-aspartyl-tRNA(Asn) + L-glutamine + ATP + H2O = L-asparaginyl-tRNA(Asn) + L-glutamate + ADP + phosphate + 2 H(+)</text>
        <dbReference type="Rhea" id="RHEA:14513"/>
        <dbReference type="Rhea" id="RHEA-COMP:9674"/>
        <dbReference type="Rhea" id="RHEA-COMP:9677"/>
        <dbReference type="ChEBI" id="CHEBI:15377"/>
        <dbReference type="ChEBI" id="CHEBI:15378"/>
        <dbReference type="ChEBI" id="CHEBI:29985"/>
        <dbReference type="ChEBI" id="CHEBI:30616"/>
        <dbReference type="ChEBI" id="CHEBI:43474"/>
        <dbReference type="ChEBI" id="CHEBI:58359"/>
        <dbReference type="ChEBI" id="CHEBI:78515"/>
        <dbReference type="ChEBI" id="CHEBI:78516"/>
        <dbReference type="ChEBI" id="CHEBI:456216"/>
    </reaction>
</comment>
<dbReference type="PANTHER" id="PTHR11659">
    <property type="entry name" value="GLUTAMYL-TRNA GLN AMIDOTRANSFERASE SUBUNIT B MITOCHONDRIAL AND PROKARYOTIC PET112-RELATED"/>
    <property type="match status" value="1"/>
</dbReference>
<evidence type="ECO:0000256" key="2">
    <source>
        <dbReference type="ARBA" id="ARBA00022741"/>
    </source>
</evidence>
<evidence type="ECO:0000256" key="1">
    <source>
        <dbReference type="ARBA" id="ARBA00022598"/>
    </source>
</evidence>
<keyword evidence="3" id="KW-0067">ATP-binding</keyword>
<dbReference type="GO" id="GO:0070681">
    <property type="term" value="P:glutaminyl-tRNAGln biosynthesis via transamidation"/>
    <property type="evidence" value="ECO:0007669"/>
    <property type="project" value="TreeGrafter"/>
</dbReference>
<dbReference type="GO" id="GO:0006412">
    <property type="term" value="P:translation"/>
    <property type="evidence" value="ECO:0007669"/>
    <property type="project" value="UniProtKB-KW"/>
</dbReference>